<reference evidence="2" key="1">
    <citation type="journal article" date="2019" name="Int. J. Syst. Evol. Microbiol.">
        <title>The Global Catalogue of Microorganisms (GCM) 10K type strain sequencing project: providing services to taxonomists for standard genome sequencing and annotation.</title>
        <authorList>
            <consortium name="The Broad Institute Genomics Platform"/>
            <consortium name="The Broad Institute Genome Sequencing Center for Infectious Disease"/>
            <person name="Wu L."/>
            <person name="Ma J."/>
        </authorList>
    </citation>
    <scope>NUCLEOTIDE SEQUENCE [LARGE SCALE GENOMIC DNA]</scope>
    <source>
        <strain evidence="2">CGMCC 4.7177</strain>
    </source>
</reference>
<accession>A0ABV9B4Z4</accession>
<organism evidence="1 2">
    <name type="scientific">Streptomyces vulcanius</name>
    <dbReference type="NCBI Taxonomy" id="1441876"/>
    <lineage>
        <taxon>Bacteria</taxon>
        <taxon>Bacillati</taxon>
        <taxon>Actinomycetota</taxon>
        <taxon>Actinomycetes</taxon>
        <taxon>Kitasatosporales</taxon>
        <taxon>Streptomycetaceae</taxon>
        <taxon>Streptomyces</taxon>
    </lineage>
</organism>
<name>A0ABV9B4Z4_9ACTN</name>
<evidence type="ECO:0000313" key="2">
    <source>
        <dbReference type="Proteomes" id="UP001595839"/>
    </source>
</evidence>
<evidence type="ECO:0000313" key="1">
    <source>
        <dbReference type="EMBL" id="MFC4507310.1"/>
    </source>
</evidence>
<sequence>MASQISAAQFAREQVGPALQSPSARLALMRRLYEGTGGPQRPHLPYRRAVGAFMDWQIRRGLLMPRTAPAPGSAWWRAVNERLLSDGWEALGLYLGMPGKPSAPSVAATVEFIRAPNPSTWYRAHNLSVVSAYLEHQELAETESRTERFFMNVVLLRVLYAHALVSAPRLALGRLSQAAPFLGDPRLGMTGIFLSLSRVLPNRYPLSDDVEIYVAREHGLGRLLDHGVITPRLDLLYGWSAKTLREPRLADLLKGGIPVYTWPAQDTRPWQPKPSPIIRAVRNILPTSQQKQTGERHGTI</sequence>
<comment type="caution">
    <text evidence="1">The sequence shown here is derived from an EMBL/GenBank/DDBJ whole genome shotgun (WGS) entry which is preliminary data.</text>
</comment>
<protein>
    <submittedName>
        <fullName evidence="1">Uncharacterized protein</fullName>
    </submittedName>
</protein>
<keyword evidence="2" id="KW-1185">Reference proteome</keyword>
<proteinExistence type="predicted"/>
<dbReference type="RefSeq" id="WP_381181874.1">
    <property type="nucleotide sequence ID" value="NZ_JBHSFK010000054.1"/>
</dbReference>
<gene>
    <name evidence="1" type="ORF">ACFPIH_49230</name>
</gene>
<dbReference type="EMBL" id="JBHSFK010000054">
    <property type="protein sequence ID" value="MFC4507310.1"/>
    <property type="molecule type" value="Genomic_DNA"/>
</dbReference>
<dbReference type="Proteomes" id="UP001595839">
    <property type="component" value="Unassembled WGS sequence"/>
</dbReference>